<feature type="domain" description="AstE/AspA barrel-sandwich hybrid" evidence="7">
    <location>
        <begin position="227"/>
        <end position="305"/>
    </location>
</feature>
<dbReference type="SUPFAM" id="SSF53187">
    <property type="entry name" value="Zn-dependent exopeptidases"/>
    <property type="match status" value="1"/>
</dbReference>
<comment type="cofactor">
    <cofactor evidence="6">
        <name>Zn(2+)</name>
        <dbReference type="ChEBI" id="CHEBI:29105"/>
    </cofactor>
    <text evidence="6">Binds 1 zinc ion per subunit.</text>
</comment>
<dbReference type="Proteomes" id="UP001152797">
    <property type="component" value="Unassembled WGS sequence"/>
</dbReference>
<keyword evidence="3" id="KW-0378">Hydrolase</keyword>
<dbReference type="EMBL" id="CAMXCT030003094">
    <property type="protein sequence ID" value="CAL4789684.1"/>
    <property type="molecule type" value="Genomic_DNA"/>
</dbReference>
<dbReference type="PANTHER" id="PTHR15162">
    <property type="entry name" value="ASPARTOACYLASE"/>
    <property type="match status" value="1"/>
</dbReference>
<proteinExistence type="inferred from homology"/>
<keyword evidence="2 6" id="KW-0479">Metal-binding</keyword>
<sequence>MAGTAVGQRHAMRGIKRVALVGGTHGNELSGVHLVRSLLRQPSFQDFKSLEIDCLLANDLAIEVCRRFVDRDLNRCFSRSTLHSDAADSYEMHRAQEINARIGPRFSAEASDLCIDLHNTTSNFGCGIIITDTSSPDLHWKLQLCDYLRCRVPNVHILLDCLGDCSEEPYLPLTAKNDLTFEVGPQAHGTLVSEVFWNQRRLVFGALDFLERFNRQQLSDEERSEKTLEVFIQTGAVHYPTRSDGSLRASIAAELQGKDFQALHLGDPVFQDLESGEMILWDEPECYPCFINEAAYLSSGIAFQKTMRCQLTIPELRSDGSLCNIELPSVD</sequence>
<dbReference type="NCBIfam" id="NF002601">
    <property type="entry name" value="PRK02259.1"/>
    <property type="match status" value="1"/>
</dbReference>
<dbReference type="PIRSF" id="PIRSF018001">
    <property type="entry name" value="Aspartoacylase"/>
    <property type="match status" value="1"/>
</dbReference>
<feature type="binding site" evidence="6">
    <location>
        <position position="118"/>
    </location>
    <ligand>
        <name>Zn(2+)</name>
        <dbReference type="ChEBI" id="CHEBI:29105"/>
    </ligand>
</feature>
<dbReference type="GO" id="GO:0016788">
    <property type="term" value="F:hydrolase activity, acting on ester bonds"/>
    <property type="evidence" value="ECO:0007669"/>
    <property type="project" value="InterPro"/>
</dbReference>
<evidence type="ECO:0000256" key="2">
    <source>
        <dbReference type="ARBA" id="ARBA00022723"/>
    </source>
</evidence>
<feature type="binding site" evidence="6">
    <location>
        <position position="25"/>
    </location>
    <ligand>
        <name>Zn(2+)</name>
        <dbReference type="ChEBI" id="CHEBI:29105"/>
    </ligand>
</feature>
<evidence type="ECO:0000259" key="7">
    <source>
        <dbReference type="Pfam" id="PF04952"/>
    </source>
</evidence>
<protein>
    <recommendedName>
        <fullName evidence="12">Aspartoacylase</fullName>
    </recommendedName>
</protein>
<feature type="domain" description="Succinylglutamate desuccinylase/Aspartoacylase catalytic" evidence="8">
    <location>
        <begin position="16"/>
        <end position="209"/>
    </location>
</feature>
<keyword evidence="11" id="KW-1185">Reference proteome</keyword>
<comment type="similarity">
    <text evidence="1">Belongs to the AspA/AstE family. Aspartoacylase subfamily.</text>
</comment>
<feature type="active site" description="Proton donor/acceptor" evidence="5">
    <location>
        <position position="182"/>
    </location>
</feature>
<dbReference type="EMBL" id="CAMXCT020003094">
    <property type="protein sequence ID" value="CAL1155747.1"/>
    <property type="molecule type" value="Genomic_DNA"/>
</dbReference>
<dbReference type="OrthoDB" id="8300214at2759"/>
<evidence type="ECO:0000256" key="3">
    <source>
        <dbReference type="ARBA" id="ARBA00022801"/>
    </source>
</evidence>
<dbReference type="Gene3D" id="3.40.630.10">
    <property type="entry name" value="Zn peptidases"/>
    <property type="match status" value="1"/>
</dbReference>
<feature type="binding site" evidence="6">
    <location>
        <position position="28"/>
    </location>
    <ligand>
        <name>Zn(2+)</name>
        <dbReference type="ChEBI" id="CHEBI:29105"/>
    </ligand>
</feature>
<reference evidence="10" key="2">
    <citation type="submission" date="2024-04" db="EMBL/GenBank/DDBJ databases">
        <authorList>
            <person name="Chen Y."/>
            <person name="Shah S."/>
            <person name="Dougan E. K."/>
            <person name="Thang M."/>
            <person name="Chan C."/>
        </authorList>
    </citation>
    <scope>NUCLEOTIDE SEQUENCE [LARGE SCALE GENOMIC DNA]</scope>
</reference>
<name>A0A9P1D4D8_9DINO</name>
<gene>
    <name evidence="9" type="ORF">C1SCF055_LOCUS28331</name>
</gene>
<dbReference type="EMBL" id="CAMXCT010003094">
    <property type="protein sequence ID" value="CAI4002372.1"/>
    <property type="molecule type" value="Genomic_DNA"/>
</dbReference>
<dbReference type="GO" id="GO:0005829">
    <property type="term" value="C:cytosol"/>
    <property type="evidence" value="ECO:0007669"/>
    <property type="project" value="TreeGrafter"/>
</dbReference>
<dbReference type="AlphaFoldDB" id="A0A9P1D4D8"/>
<reference evidence="9" key="1">
    <citation type="submission" date="2022-10" db="EMBL/GenBank/DDBJ databases">
        <authorList>
            <person name="Chen Y."/>
            <person name="Dougan E. K."/>
            <person name="Chan C."/>
            <person name="Rhodes N."/>
            <person name="Thang M."/>
        </authorList>
    </citation>
    <scope>NUCLEOTIDE SEQUENCE</scope>
</reference>
<dbReference type="InterPro" id="IPR055438">
    <property type="entry name" value="AstE_AspA_cat"/>
</dbReference>
<accession>A0A9P1D4D8</accession>
<dbReference type="PANTHER" id="PTHR15162:SF7">
    <property type="entry name" value="SUCCINYLGLUTAMATE DESUCCINYLASE"/>
    <property type="match status" value="1"/>
</dbReference>
<dbReference type="Pfam" id="PF24827">
    <property type="entry name" value="AstE_AspA_cat"/>
    <property type="match status" value="1"/>
</dbReference>
<organism evidence="9">
    <name type="scientific">Cladocopium goreaui</name>
    <dbReference type="NCBI Taxonomy" id="2562237"/>
    <lineage>
        <taxon>Eukaryota</taxon>
        <taxon>Sar</taxon>
        <taxon>Alveolata</taxon>
        <taxon>Dinophyceae</taxon>
        <taxon>Suessiales</taxon>
        <taxon>Symbiodiniaceae</taxon>
        <taxon>Cladocopium</taxon>
    </lineage>
</organism>
<dbReference type="InterPro" id="IPR007036">
    <property type="entry name" value="Aste_AspA_hybrid_dom"/>
</dbReference>
<dbReference type="GO" id="GO:0016811">
    <property type="term" value="F:hydrolase activity, acting on carbon-nitrogen (but not peptide) bonds, in linear amides"/>
    <property type="evidence" value="ECO:0007669"/>
    <property type="project" value="InterPro"/>
</dbReference>
<evidence type="ECO:0000259" key="8">
    <source>
        <dbReference type="Pfam" id="PF24827"/>
    </source>
</evidence>
<dbReference type="InterPro" id="IPR050178">
    <property type="entry name" value="AspA/AstE_fam"/>
</dbReference>
<dbReference type="InterPro" id="IPR016708">
    <property type="entry name" value="Aspartoacylase"/>
</dbReference>
<dbReference type="Gene3D" id="2.20.25.160">
    <property type="match status" value="1"/>
</dbReference>
<keyword evidence="4 6" id="KW-0862">Zinc</keyword>
<evidence type="ECO:0000313" key="9">
    <source>
        <dbReference type="EMBL" id="CAI4002372.1"/>
    </source>
</evidence>
<evidence type="ECO:0008006" key="12">
    <source>
        <dbReference type="Google" id="ProtNLM"/>
    </source>
</evidence>
<comment type="caution">
    <text evidence="9">The sequence shown here is derived from an EMBL/GenBank/DDBJ whole genome shotgun (WGS) entry which is preliminary data.</text>
</comment>
<dbReference type="GO" id="GO:0046872">
    <property type="term" value="F:metal ion binding"/>
    <property type="evidence" value="ECO:0007669"/>
    <property type="project" value="UniProtKB-KW"/>
</dbReference>
<dbReference type="Pfam" id="PF04952">
    <property type="entry name" value="AstE_AspA_hybrid"/>
    <property type="match status" value="1"/>
</dbReference>
<evidence type="ECO:0000256" key="4">
    <source>
        <dbReference type="ARBA" id="ARBA00022833"/>
    </source>
</evidence>
<evidence type="ECO:0000256" key="6">
    <source>
        <dbReference type="PIRSR" id="PIRSR018001-3"/>
    </source>
</evidence>
<evidence type="ECO:0000313" key="11">
    <source>
        <dbReference type="Proteomes" id="UP001152797"/>
    </source>
</evidence>
<evidence type="ECO:0000256" key="1">
    <source>
        <dbReference type="ARBA" id="ARBA00006173"/>
    </source>
</evidence>
<evidence type="ECO:0000256" key="5">
    <source>
        <dbReference type="PIRSR" id="PIRSR018001-1"/>
    </source>
</evidence>
<evidence type="ECO:0000313" key="10">
    <source>
        <dbReference type="EMBL" id="CAL1155747.1"/>
    </source>
</evidence>